<dbReference type="Pfam" id="PF22638">
    <property type="entry name" value="FlgK_D1"/>
    <property type="match status" value="1"/>
</dbReference>
<evidence type="ECO:0000259" key="10">
    <source>
        <dbReference type="Pfam" id="PF22638"/>
    </source>
</evidence>
<evidence type="ECO:0000259" key="9">
    <source>
        <dbReference type="Pfam" id="PF06429"/>
    </source>
</evidence>
<evidence type="ECO:0000256" key="1">
    <source>
        <dbReference type="ARBA" id="ARBA00004365"/>
    </source>
</evidence>
<evidence type="ECO:0000256" key="5">
    <source>
        <dbReference type="ARBA" id="ARBA00022525"/>
    </source>
</evidence>
<dbReference type="RefSeq" id="WP_320425382.1">
    <property type="nucleotide sequence ID" value="NZ_JAXCLA010000008.1"/>
</dbReference>
<keyword evidence="11" id="KW-0969">Cilium</keyword>
<comment type="similarity">
    <text evidence="3 7">Belongs to the flagella basal body rod proteins family.</text>
</comment>
<feature type="domain" description="Flagellar hook-associated protein FlgK helical" evidence="10">
    <location>
        <begin position="91"/>
        <end position="314"/>
    </location>
</feature>
<dbReference type="EMBL" id="JAXCLA010000008">
    <property type="protein sequence ID" value="MDY0747412.1"/>
    <property type="molecule type" value="Genomic_DNA"/>
</dbReference>
<dbReference type="InterPro" id="IPR053927">
    <property type="entry name" value="FlgK_helical"/>
</dbReference>
<feature type="domain" description="Flagellar basal-body/hook protein C-terminal" evidence="9">
    <location>
        <begin position="431"/>
        <end position="469"/>
    </location>
</feature>
<reference evidence="11 12" key="1">
    <citation type="submission" date="2023-11" db="EMBL/GenBank/DDBJ databases">
        <title>Paucibacter sp. nov., isolated from fresh soil in Korea.</title>
        <authorList>
            <person name="Le N.T.T."/>
        </authorList>
    </citation>
    <scope>NUCLEOTIDE SEQUENCE [LARGE SCALE GENOMIC DNA]</scope>
    <source>
        <strain evidence="11 12">R3-3</strain>
    </source>
</reference>
<sequence>MSLLFNALSGAQAAQAALGTSSQNIANVMTPGYSRQGVVLTSVGGNASSASAAGGGVTVSSLKRFSDGFKNLQMWQAASNLGKADASQPYLDQLEQVMSDDTSNVNAGMDQFFAALNAASVEPDSTPLRAQVLTAADGLAKRFSSLQQLLQNQQSAVAAQRDAVVTQINTLSASIAELNKQIGANKAVGIDPSGLQDTRDQNIDALAALVGVQVVNQADGTTNVSLKSGQPLVVGGDAASLAVNNLSNGTHSLSLKFANTSFTVLGTDFGGQLGGLENFESQTLVPLQTTVREMATGIANAFNAQLAQGADPTQTPVTLGTGKPLFVDPATNGGQLQLAGISPAELAFSLDPTAAGDSQNLTKLIALQGKPITLTTFDSNGKPLPTSSQVVLGDAYTQLIGKLGVASQQNIAAQKTAQTVRDQAEESWKSTSGVNQDEEAVNLVQFQQMYQANMKVIAVANQLFDSTLEIM</sequence>
<dbReference type="Proteomes" id="UP001285263">
    <property type="component" value="Unassembled WGS sequence"/>
</dbReference>
<evidence type="ECO:0000313" key="11">
    <source>
        <dbReference type="EMBL" id="MDY0747412.1"/>
    </source>
</evidence>
<evidence type="ECO:0000256" key="4">
    <source>
        <dbReference type="ARBA" id="ARBA00016244"/>
    </source>
</evidence>
<keyword evidence="8" id="KW-0732">Signal</keyword>
<organism evidence="11 12">
    <name type="scientific">Roseateles agri</name>
    <dbReference type="NCBI Taxonomy" id="3098619"/>
    <lineage>
        <taxon>Bacteria</taxon>
        <taxon>Pseudomonadati</taxon>
        <taxon>Pseudomonadota</taxon>
        <taxon>Betaproteobacteria</taxon>
        <taxon>Burkholderiales</taxon>
        <taxon>Sphaerotilaceae</taxon>
        <taxon>Roseateles</taxon>
    </lineage>
</organism>
<keyword evidence="11" id="KW-0966">Cell projection</keyword>
<dbReference type="SUPFAM" id="SSF64518">
    <property type="entry name" value="Phase 1 flagellin"/>
    <property type="match status" value="1"/>
</dbReference>
<evidence type="ECO:0000256" key="3">
    <source>
        <dbReference type="ARBA" id="ARBA00009677"/>
    </source>
</evidence>
<keyword evidence="5 7" id="KW-0964">Secreted</keyword>
<evidence type="ECO:0000256" key="8">
    <source>
        <dbReference type="SAM" id="SignalP"/>
    </source>
</evidence>
<proteinExistence type="inferred from homology"/>
<evidence type="ECO:0000256" key="2">
    <source>
        <dbReference type="ARBA" id="ARBA00004613"/>
    </source>
</evidence>
<evidence type="ECO:0000256" key="7">
    <source>
        <dbReference type="RuleBase" id="RU362065"/>
    </source>
</evidence>
<gene>
    <name evidence="7 11" type="primary">flgK</name>
    <name evidence="11" type="ORF">SNE35_23110</name>
</gene>
<dbReference type="InterPro" id="IPR002371">
    <property type="entry name" value="FlgK"/>
</dbReference>
<evidence type="ECO:0000256" key="6">
    <source>
        <dbReference type="ARBA" id="ARBA00023143"/>
    </source>
</evidence>
<dbReference type="InterPro" id="IPR010930">
    <property type="entry name" value="Flg_bb/hook_C_dom"/>
</dbReference>
<feature type="chain" id="PRO_5047534403" description="Flagellar hook-associated protein 1" evidence="8">
    <location>
        <begin position="17"/>
        <end position="471"/>
    </location>
</feature>
<accession>A0ABU5DM78</accession>
<feature type="signal peptide" evidence="8">
    <location>
        <begin position="1"/>
        <end position="16"/>
    </location>
</feature>
<comment type="subcellular location">
    <subcellularLocation>
        <location evidence="1 7">Bacterial flagellum</location>
    </subcellularLocation>
    <subcellularLocation>
        <location evidence="2 7">Secreted</location>
    </subcellularLocation>
</comment>
<keyword evidence="12" id="KW-1185">Reference proteome</keyword>
<dbReference type="NCBIfam" id="TIGR02492">
    <property type="entry name" value="flgK_ends"/>
    <property type="match status" value="1"/>
</dbReference>
<dbReference type="PANTHER" id="PTHR30033">
    <property type="entry name" value="FLAGELLAR HOOK-ASSOCIATED PROTEIN 1"/>
    <property type="match status" value="1"/>
</dbReference>
<dbReference type="PANTHER" id="PTHR30033:SF1">
    <property type="entry name" value="FLAGELLAR HOOK-ASSOCIATED PROTEIN 1"/>
    <property type="match status" value="1"/>
</dbReference>
<dbReference type="PRINTS" id="PR01005">
    <property type="entry name" value="FLGHOOKAP1"/>
</dbReference>
<name>A0ABU5DM78_9BURK</name>
<protein>
    <recommendedName>
        <fullName evidence="4 7">Flagellar hook-associated protein 1</fullName>
        <shortName evidence="7">HAP1</shortName>
    </recommendedName>
</protein>
<evidence type="ECO:0000313" key="12">
    <source>
        <dbReference type="Proteomes" id="UP001285263"/>
    </source>
</evidence>
<dbReference type="Pfam" id="PF06429">
    <property type="entry name" value="Flg_bbr_C"/>
    <property type="match status" value="1"/>
</dbReference>
<keyword evidence="6 7" id="KW-0975">Bacterial flagellum</keyword>
<comment type="caution">
    <text evidence="11">The sequence shown here is derived from an EMBL/GenBank/DDBJ whole genome shotgun (WGS) entry which is preliminary data.</text>
</comment>
<keyword evidence="11" id="KW-0282">Flagellum</keyword>